<gene>
    <name evidence="3" type="ORF">LOD99_8576</name>
</gene>
<evidence type="ECO:0000259" key="2">
    <source>
        <dbReference type="Pfam" id="PF14291"/>
    </source>
</evidence>
<evidence type="ECO:0000259" key="1">
    <source>
        <dbReference type="Pfam" id="PF05699"/>
    </source>
</evidence>
<dbReference type="PANTHER" id="PTHR46289">
    <property type="entry name" value="52 KDA REPRESSOR OF THE INHIBITOR OF THE PROTEIN KINASE-LIKE PROTEIN-RELATED"/>
    <property type="match status" value="1"/>
</dbReference>
<accession>A0AAV7JH42</accession>
<dbReference type="SUPFAM" id="SSF53098">
    <property type="entry name" value="Ribonuclease H-like"/>
    <property type="match status" value="1"/>
</dbReference>
<comment type="caution">
    <text evidence="3">The sequence shown here is derived from an EMBL/GenBank/DDBJ whole genome shotgun (WGS) entry which is preliminary data.</text>
</comment>
<reference evidence="3 4" key="1">
    <citation type="journal article" date="2023" name="BMC Biol.">
        <title>The compact genome of the sponge Oopsacas minuta (Hexactinellida) is lacking key metazoan core genes.</title>
        <authorList>
            <person name="Santini S."/>
            <person name="Schenkelaars Q."/>
            <person name="Jourda C."/>
            <person name="Duchesne M."/>
            <person name="Belahbib H."/>
            <person name="Rocher C."/>
            <person name="Selva M."/>
            <person name="Riesgo A."/>
            <person name="Vervoort M."/>
            <person name="Leys S.P."/>
            <person name="Kodjabachian L."/>
            <person name="Le Bivic A."/>
            <person name="Borchiellini C."/>
            <person name="Claverie J.M."/>
            <person name="Renard E."/>
        </authorList>
    </citation>
    <scope>NUCLEOTIDE SEQUENCE [LARGE SCALE GENOMIC DNA]</scope>
    <source>
        <strain evidence="3">SPO-2</strain>
    </source>
</reference>
<dbReference type="EMBL" id="JAKMXF010000338">
    <property type="protein sequence ID" value="KAI6647735.1"/>
    <property type="molecule type" value="Genomic_DNA"/>
</dbReference>
<protein>
    <submittedName>
        <fullName evidence="3">52 kDa repressor of the inhibitor of the protein kinase-like</fullName>
    </submittedName>
</protein>
<organism evidence="3 4">
    <name type="scientific">Oopsacas minuta</name>
    <dbReference type="NCBI Taxonomy" id="111878"/>
    <lineage>
        <taxon>Eukaryota</taxon>
        <taxon>Metazoa</taxon>
        <taxon>Porifera</taxon>
        <taxon>Hexactinellida</taxon>
        <taxon>Hexasterophora</taxon>
        <taxon>Lyssacinosida</taxon>
        <taxon>Leucopsacidae</taxon>
        <taxon>Oopsacas</taxon>
    </lineage>
</organism>
<evidence type="ECO:0000313" key="3">
    <source>
        <dbReference type="EMBL" id="KAI6647735.1"/>
    </source>
</evidence>
<feature type="domain" description="DUF4371" evidence="2">
    <location>
        <begin position="247"/>
        <end position="413"/>
    </location>
</feature>
<dbReference type="Proteomes" id="UP001165289">
    <property type="component" value="Unassembled WGS sequence"/>
</dbReference>
<dbReference type="GO" id="GO:0046983">
    <property type="term" value="F:protein dimerization activity"/>
    <property type="evidence" value="ECO:0007669"/>
    <property type="project" value="InterPro"/>
</dbReference>
<dbReference type="Pfam" id="PF05699">
    <property type="entry name" value="Dimer_Tnp_hAT"/>
    <property type="match status" value="1"/>
</dbReference>
<dbReference type="InterPro" id="IPR025398">
    <property type="entry name" value="DUF4371"/>
</dbReference>
<keyword evidence="4" id="KW-1185">Reference proteome</keyword>
<proteinExistence type="predicted"/>
<sequence length="820" mass="93117">MLRKKVCLTKDQSTLSNFFAKSQLPANSQLPDIDSTDVVQHLEMDESYDSILSNTDSASSNNPHDIVSIFSKTEYDWERDRKKKISDLQKQYLLLNHIMPDSNFKYPYSVRSGKCSQKVYLSLSHLTGKNHAFKYSFEMQGVVCVPCVLFANIEVSNDRGKSTKLGALVLHPFRNYKKVHEKLRDHLRKQYHVISQERADLFLNHLVTGNSLSIINQLSDTRRNQVLENRQRLIPIVKTIIFCGRLGIALRGHNDDGIIDIGTAISGREGNFRALLAFRVDSGDSILEEHLNNSNKNATYVSKTIQNRLIKLCGDQVLEKIVDEVKESIFFSILADETTDSSHQEQLCIVLRYVSSDFVVKEEFVGFGSVDNLSANSITHEILERLGEMGLNIRNCVGQGYDGASSFSGYLNGVAKQIKESAPMAVYVHCASHVLNLVLNESSSVPSIRNMFDTISNTITFVNESSKRKAVFHVNLINYCTTRFIQRHDAIVRFSENFENVIHGLEDILADSEFNSKTRSLALSHLNSLKDSTFLIALASAKKVMSLTMILSRILQQVNLDFCHVFAILDATILELQTMLDDKEEKDWNKLENSVYKEAERYAVIAGVIITAPRQASHHIQSVSYSQSAVQLTYINETIPINTEQFFKCSVWYPFLSTVIDHLTKRFSKQSRSTLGLFKLINSESIDTDILKEIYNMYEMALNCQEEELFQELKLYQSYRKSIPLPDSLDILHLLQHLSPIFTKLKIILQIAVTLPITTCSAERSFSAMKILKSYIRSTMTDDRLTGLALMYIHKDIPLDVVKIINTFAISGDHRMNFVI</sequence>
<evidence type="ECO:0000313" key="4">
    <source>
        <dbReference type="Proteomes" id="UP001165289"/>
    </source>
</evidence>
<dbReference type="Pfam" id="PF14291">
    <property type="entry name" value="DUF4371"/>
    <property type="match status" value="1"/>
</dbReference>
<name>A0AAV7JH42_9METZ</name>
<dbReference type="InterPro" id="IPR008906">
    <property type="entry name" value="HATC_C_dom"/>
</dbReference>
<dbReference type="AlphaFoldDB" id="A0AAV7JH42"/>
<dbReference type="InterPro" id="IPR012337">
    <property type="entry name" value="RNaseH-like_sf"/>
</dbReference>
<dbReference type="InterPro" id="IPR052958">
    <property type="entry name" value="IFN-induced_PKR_regulator"/>
</dbReference>
<feature type="domain" description="HAT C-terminal dimerisation" evidence="1">
    <location>
        <begin position="716"/>
        <end position="796"/>
    </location>
</feature>
<dbReference type="PANTHER" id="PTHR46289:SF14">
    <property type="entry name" value="DUF4371 DOMAIN-CONTAINING PROTEIN"/>
    <property type="match status" value="1"/>
</dbReference>